<name>A0A291R1A0_9BACT</name>
<dbReference type="RefSeq" id="WP_098196288.1">
    <property type="nucleotide sequence ID" value="NZ_CP023777.1"/>
</dbReference>
<keyword evidence="1" id="KW-0732">Signal</keyword>
<gene>
    <name evidence="2" type="ORF">COR50_16620</name>
</gene>
<dbReference type="OrthoDB" id="5510929at2"/>
<evidence type="ECO:0000256" key="1">
    <source>
        <dbReference type="SAM" id="SignalP"/>
    </source>
</evidence>
<dbReference type="CDD" id="cd12105">
    <property type="entry name" value="HmuY"/>
    <property type="match status" value="1"/>
</dbReference>
<dbReference type="AlphaFoldDB" id="A0A291R1A0"/>
<accession>A0A291R1A0</accession>
<sequence>MKYRNRTYLRMFFYTMMLSIGFAACSKSETKDLKEDGTSTVIYDLPGDTTASLGDDTNGKEQRPFYTILFSFKTQQVRWVKTAADSASYLKNLDWDIAFSKEYNSYVVVNNGAIAGTPGYGGPGLGKILIIEKPYDQVLEAPSGDQFENQGIAGVGWDSGNGYGWFFYSLDNHICVPIKNRTFVLKTATGKYAKLELLNVYKGNPPVVTDLFWPAPYFTFRYFVQEDGSRDLKTQ</sequence>
<proteinExistence type="predicted"/>
<dbReference type="InterPro" id="IPR025921">
    <property type="entry name" value="HmuY"/>
</dbReference>
<dbReference type="EMBL" id="CP023777">
    <property type="protein sequence ID" value="ATL49922.1"/>
    <property type="molecule type" value="Genomic_DNA"/>
</dbReference>
<protein>
    <recommendedName>
        <fullName evidence="4">HmuY protein</fullName>
    </recommendedName>
</protein>
<keyword evidence="3" id="KW-1185">Reference proteome</keyword>
<dbReference type="PROSITE" id="PS51257">
    <property type="entry name" value="PROKAR_LIPOPROTEIN"/>
    <property type="match status" value="1"/>
</dbReference>
<evidence type="ECO:0000313" key="2">
    <source>
        <dbReference type="EMBL" id="ATL49922.1"/>
    </source>
</evidence>
<feature type="signal peptide" evidence="1">
    <location>
        <begin position="1"/>
        <end position="23"/>
    </location>
</feature>
<evidence type="ECO:0000313" key="3">
    <source>
        <dbReference type="Proteomes" id="UP000220133"/>
    </source>
</evidence>
<evidence type="ECO:0008006" key="4">
    <source>
        <dbReference type="Google" id="ProtNLM"/>
    </source>
</evidence>
<reference evidence="2 3" key="1">
    <citation type="submission" date="2017-10" db="EMBL/GenBank/DDBJ databases">
        <title>Paenichitinophaga pekingensis gen. nov., sp. nov., isolated from activated sludge.</title>
        <authorList>
            <person name="Jin D."/>
            <person name="Kong X."/>
            <person name="Deng Y."/>
            <person name="Bai Z."/>
        </authorList>
    </citation>
    <scope>NUCLEOTIDE SEQUENCE [LARGE SCALE GENOMIC DNA]</scope>
    <source>
        <strain evidence="2 3">13</strain>
    </source>
</reference>
<dbReference type="Proteomes" id="UP000220133">
    <property type="component" value="Chromosome"/>
</dbReference>
<organism evidence="2 3">
    <name type="scientific">Chitinophaga caeni</name>
    <dbReference type="NCBI Taxonomy" id="2029983"/>
    <lineage>
        <taxon>Bacteria</taxon>
        <taxon>Pseudomonadati</taxon>
        <taxon>Bacteroidota</taxon>
        <taxon>Chitinophagia</taxon>
        <taxon>Chitinophagales</taxon>
        <taxon>Chitinophagaceae</taxon>
        <taxon>Chitinophaga</taxon>
    </lineage>
</organism>
<dbReference type="KEGG" id="cbae:COR50_16620"/>
<feature type="chain" id="PRO_5012200471" description="HmuY protein" evidence="1">
    <location>
        <begin position="24"/>
        <end position="235"/>
    </location>
</feature>